<evidence type="ECO:0000259" key="3">
    <source>
        <dbReference type="PROSITE" id="PS50878"/>
    </source>
</evidence>
<feature type="domain" description="Reverse transcriptase" evidence="3">
    <location>
        <begin position="843"/>
        <end position="1116"/>
    </location>
</feature>
<comment type="caution">
    <text evidence="4">The sequence shown here is derived from an EMBL/GenBank/DDBJ whole genome shotgun (WGS) entry which is preliminary data.</text>
</comment>
<dbReference type="InterPro" id="IPR000477">
    <property type="entry name" value="RT_dom"/>
</dbReference>
<sequence>MSGHVKTSKGPQNHLRPQRVNKARIWILHTSLDTQITMDPASRLIRLCQGNRPIEQYVMDFCELSHLVDFKESFLKDIFFYGLCKGISNKMPGHHRHWSLVHYIDYALLLAGLAFTVGIANDKPYHPPIPATPKCSYVMSGIVTIMPSLPSQSLLKSRPPSQSLFTSCLPSQSLLKSHPPSQSLPKSSTKSQFTHAMPAAPGPAHAMPARPESVPVMAALPQPAHKMATISKPVHKMAAIPEPVHKMAAIPKPVHKMAAMPEPHHKSSQVRAARSVPNQVTAVFPEPGQVTAVSSESSQVTAVVLESSQVTAVLHESSQDTAVLHESSQDTAVVLHESSQDTAVLQESSQDTAVVLHESSQVTAVVPKPSQVTADLHEPSQVAAVVPEPSQATVDFHERSQVTADLHEPSQVAAVVPQPSQATVDLHEPSQATADLHEPSQVTAVLHESSQVTADLPESSEVTADLPESSQDMTDLPEPSQETAALLTAPLHDMAASTGPRQATAVLPEPHQVPSDLPKPRHISADLLEPSHVSADIPSHAVPTLPSHMSTASTPSRPAGIPLSTVLPVMAVAILSVWATHCAPEASSDHKSAPEARSDHESAPEASSDHESAPEASASSVHESAPEASSVHGSAPEALSVHGSVPEAFPTHEFAPIPPEVSACSVEPPKEVASTHELTATSNHESVPMPPEVAAPAAEPPMGAASSHELSACHVTAKEANHEPYALLWMSLVPLWISLLLSALLALSASPWLPALPTSPWLPALPASPWLSALPALPASLWLPALPAPLAGSTTTKACGPSSPSSSFKSSPAAATTPGPKPSSICCSVFNCLEADLLEVVNASLLSGTFPNSLKTAVVKPLLKKSNLDNTILRKYRPISNLPFIGKIIEKVVFNQLNNYLNSNEYLDNFQSGFRPHHSTETALIKIINDIRLNFDSGKISVLVLQDLSAAFDTVDHNILLERLENWVGLSGMALSWFRSYLEGRGYYVSIGEHQSKWTSMTCGAPQGSILVPLLFSLYMLPLSQIMRKNQIAYHSYADDTQIYLALSPNDYSPIDSLCQCTDEINSWMCQNFLQLNKEKTVTAFGSKEEVLKVNAYLDARGQTTKKQVRNLGVILESDLSFSSHVKAVTKSAYYHLKNIARIRCFVSSQDLEKLFHAFITSRVDYCNGLLTGLPKKTIRQLQLVQNAAARILTRTRKSEHITPVLRSLYWLPVTFRIDFKVLLLIYKSLNGLGPKYIADMLTEYKPNRPLRSLGSSQLEIPRVHTKQGESAFSYYAARSWNQLPEEIKCAKTLATFKSRLKTHLFSCAFTE</sequence>
<dbReference type="Proteomes" id="UP001529510">
    <property type="component" value="Unassembled WGS sequence"/>
</dbReference>
<feature type="region of interest" description="Disordered" evidence="1">
    <location>
        <begin position="447"/>
        <end position="480"/>
    </location>
</feature>
<gene>
    <name evidence="4" type="ORF">M9458_056603</name>
</gene>
<feature type="region of interest" description="Disordered" evidence="1">
    <location>
        <begin position="174"/>
        <end position="207"/>
    </location>
</feature>
<proteinExistence type="predicted"/>
<evidence type="ECO:0000256" key="1">
    <source>
        <dbReference type="SAM" id="MobiDB-lite"/>
    </source>
</evidence>
<keyword evidence="2" id="KW-0472">Membrane</keyword>
<feature type="compositionally biased region" description="Low complexity" evidence="1">
    <location>
        <begin position="801"/>
        <end position="815"/>
    </location>
</feature>
<name>A0ABD0MG71_CIRMR</name>
<reference evidence="4 5" key="1">
    <citation type="submission" date="2024-05" db="EMBL/GenBank/DDBJ databases">
        <title>Genome sequencing and assembly of Indian major carp, Cirrhinus mrigala (Hamilton, 1822).</title>
        <authorList>
            <person name="Mohindra V."/>
            <person name="Chowdhury L.M."/>
            <person name="Lal K."/>
            <person name="Jena J.K."/>
        </authorList>
    </citation>
    <scope>NUCLEOTIDE SEQUENCE [LARGE SCALE GENOMIC DNA]</scope>
    <source>
        <strain evidence="4">CM1030</strain>
        <tissue evidence="4">Blood</tissue>
    </source>
</reference>
<feature type="region of interest" description="Disordered" evidence="1">
    <location>
        <begin position="797"/>
        <end position="821"/>
    </location>
</feature>
<dbReference type="PROSITE" id="PS50878">
    <property type="entry name" value="RT_POL"/>
    <property type="match status" value="1"/>
</dbReference>
<keyword evidence="5" id="KW-1185">Reference proteome</keyword>
<dbReference type="Pfam" id="PF00078">
    <property type="entry name" value="RVT_1"/>
    <property type="match status" value="1"/>
</dbReference>
<organism evidence="4 5">
    <name type="scientific">Cirrhinus mrigala</name>
    <name type="common">Mrigala</name>
    <dbReference type="NCBI Taxonomy" id="683832"/>
    <lineage>
        <taxon>Eukaryota</taxon>
        <taxon>Metazoa</taxon>
        <taxon>Chordata</taxon>
        <taxon>Craniata</taxon>
        <taxon>Vertebrata</taxon>
        <taxon>Euteleostomi</taxon>
        <taxon>Actinopterygii</taxon>
        <taxon>Neopterygii</taxon>
        <taxon>Teleostei</taxon>
        <taxon>Ostariophysi</taxon>
        <taxon>Cypriniformes</taxon>
        <taxon>Cyprinidae</taxon>
        <taxon>Labeoninae</taxon>
        <taxon>Labeonini</taxon>
        <taxon>Cirrhinus</taxon>
    </lineage>
</organism>
<dbReference type="InterPro" id="IPR043502">
    <property type="entry name" value="DNA/RNA_pol_sf"/>
</dbReference>
<protein>
    <recommendedName>
        <fullName evidence="3">Reverse transcriptase domain-containing protein</fullName>
    </recommendedName>
</protein>
<keyword evidence="2" id="KW-0812">Transmembrane</keyword>
<dbReference type="PANTHER" id="PTHR33332">
    <property type="entry name" value="REVERSE TRANSCRIPTASE DOMAIN-CONTAINING PROTEIN"/>
    <property type="match status" value="1"/>
</dbReference>
<feature type="compositionally biased region" description="Polar residues" evidence="1">
    <location>
        <begin position="174"/>
        <end position="194"/>
    </location>
</feature>
<feature type="compositionally biased region" description="Polar residues" evidence="1">
    <location>
        <begin position="676"/>
        <end position="685"/>
    </location>
</feature>
<feature type="region of interest" description="Disordered" evidence="1">
    <location>
        <begin position="586"/>
        <end position="640"/>
    </location>
</feature>
<dbReference type="EMBL" id="JAMKFB020000713">
    <property type="protein sequence ID" value="KAL0148063.1"/>
    <property type="molecule type" value="Genomic_DNA"/>
</dbReference>
<dbReference type="CDD" id="cd01650">
    <property type="entry name" value="RT_nLTR_like"/>
    <property type="match status" value="1"/>
</dbReference>
<accession>A0ABD0MG71</accession>
<dbReference type="SUPFAM" id="SSF56672">
    <property type="entry name" value="DNA/RNA polymerases"/>
    <property type="match status" value="1"/>
</dbReference>
<feature type="transmembrane region" description="Helical" evidence="2">
    <location>
        <begin position="100"/>
        <end position="120"/>
    </location>
</feature>
<evidence type="ECO:0000313" key="4">
    <source>
        <dbReference type="EMBL" id="KAL0148063.1"/>
    </source>
</evidence>
<evidence type="ECO:0000313" key="5">
    <source>
        <dbReference type="Proteomes" id="UP001529510"/>
    </source>
</evidence>
<evidence type="ECO:0000256" key="2">
    <source>
        <dbReference type="SAM" id="Phobius"/>
    </source>
</evidence>
<feature type="region of interest" description="Disordered" evidence="1">
    <location>
        <begin position="668"/>
        <end position="691"/>
    </location>
</feature>
<feature type="compositionally biased region" description="Basic and acidic residues" evidence="1">
    <location>
        <begin position="587"/>
        <end position="613"/>
    </location>
</feature>
<feature type="compositionally biased region" description="Low complexity" evidence="1">
    <location>
        <begin position="195"/>
        <end position="207"/>
    </location>
</feature>
<keyword evidence="2" id="KW-1133">Transmembrane helix</keyword>